<proteinExistence type="predicted"/>
<gene>
    <name evidence="1" type="ORF">XTPLMG730_3266</name>
</gene>
<dbReference type="Proteomes" id="UP000045978">
    <property type="component" value="Unassembled WGS sequence"/>
</dbReference>
<evidence type="ECO:0000313" key="1">
    <source>
        <dbReference type="EMBL" id="CTP91762.1"/>
    </source>
</evidence>
<dbReference type="EMBL" id="CXOJ01000084">
    <property type="protein sequence ID" value="CTP91762.1"/>
    <property type="molecule type" value="Genomic_DNA"/>
</dbReference>
<protein>
    <submittedName>
        <fullName evidence="1">Transcriptional regulator</fullName>
    </submittedName>
</protein>
<dbReference type="AlphaFoldDB" id="A0A0K3A396"/>
<organism evidence="1 2">
    <name type="scientific">Xanthomonas graminis pv. phlei</name>
    <dbReference type="NCBI Taxonomy" id="487906"/>
    <lineage>
        <taxon>Bacteria</taxon>
        <taxon>Pseudomonadati</taxon>
        <taxon>Pseudomonadota</taxon>
        <taxon>Gammaproteobacteria</taxon>
        <taxon>Lysobacterales</taxon>
        <taxon>Lysobacteraceae</taxon>
        <taxon>Xanthomonas</taxon>
        <taxon>Xanthomonas translucens group</taxon>
        <taxon>Xanthomonas graminis</taxon>
    </lineage>
</organism>
<evidence type="ECO:0000313" key="2">
    <source>
        <dbReference type="Proteomes" id="UP000045978"/>
    </source>
</evidence>
<sequence>MRHFPRSSIGERPALNLTLAYLHMKLGEFAHAQTLLERFRDFPEPLRAPFERDYTVVVALLRDLLDQICANPRGLAQIAAQAAALDEDDTLGRGTLWCICATTALGRADFANAERYTHLAGARCRPAAARSAPAMR</sequence>
<reference evidence="1 2" key="1">
    <citation type="submission" date="2015-07" db="EMBL/GenBank/DDBJ databases">
        <authorList>
            <person name="Noorani M."/>
        </authorList>
    </citation>
    <scope>NUCLEOTIDE SEQUENCE [LARGE SCALE GENOMIC DNA]</scope>
    <source>
        <strain evidence="1">LMG730</strain>
    </source>
</reference>
<name>A0A0K3A396_9XANT</name>
<accession>A0A0K3A396</accession>